<keyword evidence="5" id="KW-0677">Repeat</keyword>
<dbReference type="CDD" id="cd20335">
    <property type="entry name" value="BRcat_RBR"/>
    <property type="match status" value="1"/>
</dbReference>
<dbReference type="OrthoDB" id="9977870at2759"/>
<evidence type="ECO:0000256" key="7">
    <source>
        <dbReference type="ARBA" id="ARBA00022786"/>
    </source>
</evidence>
<feature type="region of interest" description="Disordered" evidence="9">
    <location>
        <begin position="133"/>
        <end position="153"/>
    </location>
</feature>
<keyword evidence="8" id="KW-0862">Zinc</keyword>
<dbReference type="Pfam" id="PF01485">
    <property type="entry name" value="IBR"/>
    <property type="match status" value="1"/>
</dbReference>
<keyword evidence="6" id="KW-0863">Zinc-finger</keyword>
<evidence type="ECO:0000256" key="1">
    <source>
        <dbReference type="ARBA" id="ARBA00001798"/>
    </source>
</evidence>
<keyword evidence="7" id="KW-0833">Ubl conjugation pathway</keyword>
<evidence type="ECO:0000256" key="6">
    <source>
        <dbReference type="ARBA" id="ARBA00022771"/>
    </source>
</evidence>
<dbReference type="InterPro" id="IPR013083">
    <property type="entry name" value="Znf_RING/FYVE/PHD"/>
</dbReference>
<evidence type="ECO:0000256" key="5">
    <source>
        <dbReference type="ARBA" id="ARBA00022737"/>
    </source>
</evidence>
<dbReference type="SMART" id="SM00647">
    <property type="entry name" value="IBR"/>
    <property type="match status" value="2"/>
</dbReference>
<dbReference type="EC" id="2.3.2.31" evidence="2"/>
<dbReference type="CDD" id="cd22584">
    <property type="entry name" value="Rcat_RBR_unk"/>
    <property type="match status" value="1"/>
</dbReference>
<evidence type="ECO:0000256" key="2">
    <source>
        <dbReference type="ARBA" id="ARBA00012251"/>
    </source>
</evidence>
<dbReference type="STRING" id="2060905.A0A2B7WF43"/>
<dbReference type="Gene3D" id="3.30.40.10">
    <property type="entry name" value="Zinc/RING finger domain, C3HC4 (zinc finger)"/>
    <property type="match status" value="1"/>
</dbReference>
<dbReference type="GO" id="GO:0061630">
    <property type="term" value="F:ubiquitin protein ligase activity"/>
    <property type="evidence" value="ECO:0007669"/>
    <property type="project" value="UniProtKB-EC"/>
</dbReference>
<dbReference type="GO" id="GO:0016567">
    <property type="term" value="P:protein ubiquitination"/>
    <property type="evidence" value="ECO:0007669"/>
    <property type="project" value="InterPro"/>
</dbReference>
<dbReference type="InterPro" id="IPR044066">
    <property type="entry name" value="TRIAD_supradom"/>
</dbReference>
<dbReference type="InterPro" id="IPR031127">
    <property type="entry name" value="E3_UB_ligase_RBR"/>
</dbReference>
<sequence>MDDQSLALTVELLRQDAAQVFENRKGKQAAGEINDAELALQLLQAELAGCLAFLHDRQMAKSMARAVEQDERAIIAIAREEETVTNDRRMALSLGGGVDGQHVPRLQRRGGRELDEETLQRLSRLNIDWGRDADAADDDDDKENIQEASQSEAFEGSIVARADNSKRGADGARAEIARFDCSSCMESKVFFDILETSCSHHYCRECIRTLFEQSFSDESLFPPRCCREPISLSQARGFLGRQLTERFQEKLVEYNDPNRTYCSNPICSIYLPAGPNTSELNVVTCRACQHTTCVLCKKAAHSGPCVDEKAEEALLDLVQAEKWQQCFKCRSVVELRTGCYHITCRCRAEFCYLCGTEWKNCRCEQWDDDRLLERGHEIALREQRPGDGPVRAADVNRIVAQLRERHECDHRGRWQRIDGRHRCEESFRRTAGGRGKDYNRDCMFQALNEPGPSRDKDEMSAFPIW</sequence>
<evidence type="ECO:0000256" key="8">
    <source>
        <dbReference type="ARBA" id="ARBA00022833"/>
    </source>
</evidence>
<comment type="catalytic activity">
    <reaction evidence="1">
        <text>[E2 ubiquitin-conjugating enzyme]-S-ubiquitinyl-L-cysteine + [acceptor protein]-L-lysine = [E2 ubiquitin-conjugating enzyme]-L-cysteine + [acceptor protein]-N(6)-ubiquitinyl-L-lysine.</text>
        <dbReference type="EC" id="2.3.2.31"/>
    </reaction>
</comment>
<dbReference type="InterPro" id="IPR002867">
    <property type="entry name" value="IBR_dom"/>
</dbReference>
<name>A0A2B7WF43_9EURO</name>
<evidence type="ECO:0000256" key="4">
    <source>
        <dbReference type="ARBA" id="ARBA00022723"/>
    </source>
</evidence>
<dbReference type="InterPro" id="IPR017907">
    <property type="entry name" value="Znf_RING_CS"/>
</dbReference>
<comment type="caution">
    <text evidence="11">The sequence shown here is derived from an EMBL/GenBank/DDBJ whole genome shotgun (WGS) entry which is preliminary data.</text>
</comment>
<evidence type="ECO:0000313" key="11">
    <source>
        <dbReference type="EMBL" id="PGG95236.1"/>
    </source>
</evidence>
<dbReference type="EMBL" id="PDNC01000255">
    <property type="protein sequence ID" value="PGG95236.1"/>
    <property type="molecule type" value="Genomic_DNA"/>
</dbReference>
<dbReference type="PROSITE" id="PS00518">
    <property type="entry name" value="ZF_RING_1"/>
    <property type="match status" value="1"/>
</dbReference>
<evidence type="ECO:0000313" key="12">
    <source>
        <dbReference type="Proteomes" id="UP000224080"/>
    </source>
</evidence>
<accession>A0A2B7WF43</accession>
<evidence type="ECO:0000256" key="3">
    <source>
        <dbReference type="ARBA" id="ARBA00022679"/>
    </source>
</evidence>
<dbReference type="PANTHER" id="PTHR11685">
    <property type="entry name" value="RBR FAMILY RING FINGER AND IBR DOMAIN-CONTAINING"/>
    <property type="match status" value="1"/>
</dbReference>
<keyword evidence="3" id="KW-0808">Transferase</keyword>
<keyword evidence="12" id="KW-1185">Reference proteome</keyword>
<feature type="domain" description="RING-type" evidence="10">
    <location>
        <begin position="177"/>
        <end position="367"/>
    </location>
</feature>
<proteinExistence type="predicted"/>
<dbReference type="SUPFAM" id="SSF57850">
    <property type="entry name" value="RING/U-box"/>
    <property type="match status" value="3"/>
</dbReference>
<evidence type="ECO:0000256" key="9">
    <source>
        <dbReference type="SAM" id="MobiDB-lite"/>
    </source>
</evidence>
<dbReference type="GO" id="GO:0008270">
    <property type="term" value="F:zinc ion binding"/>
    <property type="evidence" value="ECO:0007669"/>
    <property type="project" value="UniProtKB-KW"/>
</dbReference>
<dbReference type="PROSITE" id="PS51873">
    <property type="entry name" value="TRIAD"/>
    <property type="match status" value="1"/>
</dbReference>
<gene>
    <name evidence="11" type="ORF">GX51_08301</name>
</gene>
<dbReference type="Proteomes" id="UP000224080">
    <property type="component" value="Unassembled WGS sequence"/>
</dbReference>
<dbReference type="AlphaFoldDB" id="A0A2B7WF43"/>
<organism evidence="11 12">
    <name type="scientific">Blastomyces parvus</name>
    <dbReference type="NCBI Taxonomy" id="2060905"/>
    <lineage>
        <taxon>Eukaryota</taxon>
        <taxon>Fungi</taxon>
        <taxon>Dikarya</taxon>
        <taxon>Ascomycota</taxon>
        <taxon>Pezizomycotina</taxon>
        <taxon>Eurotiomycetes</taxon>
        <taxon>Eurotiomycetidae</taxon>
        <taxon>Onygenales</taxon>
        <taxon>Ajellomycetaceae</taxon>
        <taxon>Blastomyces</taxon>
    </lineage>
</organism>
<evidence type="ECO:0000259" key="10">
    <source>
        <dbReference type="PROSITE" id="PS51873"/>
    </source>
</evidence>
<dbReference type="Gene3D" id="1.20.120.1750">
    <property type="match status" value="1"/>
</dbReference>
<protein>
    <recommendedName>
        <fullName evidence="2">RBR-type E3 ubiquitin transferase</fullName>
        <ecNumber evidence="2">2.3.2.31</ecNumber>
    </recommendedName>
</protein>
<keyword evidence="4" id="KW-0479">Metal-binding</keyword>
<reference evidence="11 12" key="1">
    <citation type="submission" date="2017-10" db="EMBL/GenBank/DDBJ databases">
        <title>Comparative genomics in systemic dimorphic fungi from Ajellomycetaceae.</title>
        <authorList>
            <person name="Munoz J.F."/>
            <person name="Mcewen J.G."/>
            <person name="Clay O.K."/>
            <person name="Cuomo C.A."/>
        </authorList>
    </citation>
    <scope>NUCLEOTIDE SEQUENCE [LARGE SCALE GENOMIC DNA]</scope>
    <source>
        <strain evidence="11 12">UAMH130</strain>
    </source>
</reference>